<comment type="caution">
    <text evidence="2">The sequence shown here is derived from an EMBL/GenBank/DDBJ whole genome shotgun (WGS) entry which is preliminary data.</text>
</comment>
<dbReference type="EMBL" id="JACTNZ010000004">
    <property type="protein sequence ID" value="KAG5551711.1"/>
    <property type="molecule type" value="Genomic_DNA"/>
</dbReference>
<dbReference type="Gene3D" id="3.10.110.10">
    <property type="entry name" value="Ubiquitin Conjugating Enzyme"/>
    <property type="match status" value="1"/>
</dbReference>
<organism evidence="2 3">
    <name type="scientific">Rhododendron griersonianum</name>
    <dbReference type="NCBI Taxonomy" id="479676"/>
    <lineage>
        <taxon>Eukaryota</taxon>
        <taxon>Viridiplantae</taxon>
        <taxon>Streptophyta</taxon>
        <taxon>Embryophyta</taxon>
        <taxon>Tracheophyta</taxon>
        <taxon>Spermatophyta</taxon>
        <taxon>Magnoliopsida</taxon>
        <taxon>eudicotyledons</taxon>
        <taxon>Gunneridae</taxon>
        <taxon>Pentapetalae</taxon>
        <taxon>asterids</taxon>
        <taxon>Ericales</taxon>
        <taxon>Ericaceae</taxon>
        <taxon>Ericoideae</taxon>
        <taxon>Rhodoreae</taxon>
        <taxon>Rhododendron</taxon>
    </lineage>
</organism>
<sequence>MCTLMEKSASQFFIHLRTTRTAMNSQVSVGRQFIRLNSVVLSVVSMLSGPNDESPANVKATKERREIRGDFKKKVRRCIRRSQEML</sequence>
<reference evidence="2" key="1">
    <citation type="submission" date="2020-08" db="EMBL/GenBank/DDBJ databases">
        <title>Plant Genome Project.</title>
        <authorList>
            <person name="Zhang R.-G."/>
        </authorList>
    </citation>
    <scope>NUCLEOTIDE SEQUENCE</scope>
    <source>
        <strain evidence="2">WSP0</strain>
        <tissue evidence="2">Leaf</tissue>
    </source>
</reference>
<evidence type="ECO:0000259" key="1">
    <source>
        <dbReference type="Pfam" id="PF00179"/>
    </source>
</evidence>
<accession>A0AAV6KH05</accession>
<dbReference type="AlphaFoldDB" id="A0AAV6KH05"/>
<dbReference type="Pfam" id="PF00179">
    <property type="entry name" value="UQ_con"/>
    <property type="match status" value="1"/>
</dbReference>
<protein>
    <recommendedName>
        <fullName evidence="1">UBC core domain-containing protein</fullName>
    </recommendedName>
</protein>
<dbReference type="InterPro" id="IPR000608">
    <property type="entry name" value="UBC"/>
</dbReference>
<dbReference type="Proteomes" id="UP000823749">
    <property type="component" value="Chromosome 4"/>
</dbReference>
<feature type="domain" description="UBC core" evidence="1">
    <location>
        <begin position="34"/>
        <end position="78"/>
    </location>
</feature>
<name>A0AAV6KH05_9ERIC</name>
<keyword evidence="3" id="KW-1185">Reference proteome</keyword>
<gene>
    <name evidence="2" type="ORF">RHGRI_009955</name>
</gene>
<proteinExistence type="predicted"/>
<dbReference type="InterPro" id="IPR016135">
    <property type="entry name" value="UBQ-conjugating_enzyme/RWD"/>
</dbReference>
<evidence type="ECO:0000313" key="2">
    <source>
        <dbReference type="EMBL" id="KAG5551711.1"/>
    </source>
</evidence>
<dbReference type="SUPFAM" id="SSF54495">
    <property type="entry name" value="UBC-like"/>
    <property type="match status" value="1"/>
</dbReference>
<evidence type="ECO:0000313" key="3">
    <source>
        <dbReference type="Proteomes" id="UP000823749"/>
    </source>
</evidence>